<keyword evidence="3" id="KW-0456">Lyase</keyword>
<dbReference type="NCBIfam" id="TIGR00566">
    <property type="entry name" value="trpG_papA"/>
    <property type="match status" value="1"/>
</dbReference>
<dbReference type="InterPro" id="IPR029062">
    <property type="entry name" value="Class_I_gatase-like"/>
</dbReference>
<dbReference type="PANTHER" id="PTHR43418:SF8">
    <property type="entry name" value="SYNTHASE COMPONENT II, PUTATIVE-RELATED"/>
    <property type="match status" value="1"/>
</dbReference>
<dbReference type="SUPFAM" id="SSF52317">
    <property type="entry name" value="Class I glutamine amidotransferase-like"/>
    <property type="match status" value="1"/>
</dbReference>
<keyword evidence="1" id="KW-0315">Glutamine amidotransferase</keyword>
<dbReference type="GO" id="GO:0000162">
    <property type="term" value="P:L-tryptophan biosynthetic process"/>
    <property type="evidence" value="ECO:0007669"/>
    <property type="project" value="TreeGrafter"/>
</dbReference>
<dbReference type="GO" id="GO:0046820">
    <property type="term" value="F:4-amino-4-deoxychorismate synthase activity"/>
    <property type="evidence" value="ECO:0007669"/>
    <property type="project" value="UniProtKB-EC"/>
</dbReference>
<dbReference type="PROSITE" id="PS51273">
    <property type="entry name" value="GATASE_TYPE_1"/>
    <property type="match status" value="1"/>
</dbReference>
<dbReference type="EC" id="2.6.1.85" evidence="3"/>
<dbReference type="EC" id="4.1.3.27" evidence="3"/>
<keyword evidence="3" id="KW-0032">Aminotransferase</keyword>
<evidence type="ECO:0000256" key="1">
    <source>
        <dbReference type="ARBA" id="ARBA00022962"/>
    </source>
</evidence>
<dbReference type="FunFam" id="3.40.50.880:FF:000003">
    <property type="entry name" value="Anthranilate synthase component II"/>
    <property type="match status" value="1"/>
</dbReference>
<name>A0A1X6X3V9_9MICO</name>
<accession>A0A1X6X3V9</accession>
<dbReference type="GO" id="GO:0005829">
    <property type="term" value="C:cytosol"/>
    <property type="evidence" value="ECO:0007669"/>
    <property type="project" value="TreeGrafter"/>
</dbReference>
<keyword evidence="3" id="KW-0808">Transferase</keyword>
<dbReference type="CDD" id="cd01743">
    <property type="entry name" value="GATase1_Anthranilate_Synthase"/>
    <property type="match status" value="1"/>
</dbReference>
<proteinExistence type="predicted"/>
<dbReference type="GO" id="GO:0004049">
    <property type="term" value="F:anthranilate synthase activity"/>
    <property type="evidence" value="ECO:0007669"/>
    <property type="project" value="UniProtKB-EC"/>
</dbReference>
<sequence>MSVVLIDNYDSFVHIIAQYLAELDEERTVLRSDPGNIARIEELDPDYLVLGPGPGHPVDSGHVELVEHFAGKLPILGVCLGLQAIGTAYGATVSPAAHIMHGKTSTIEHDGRGVYCREPGTTREVTRYHSLIIEEATMPAELEVTSRSLDDGYIMGIRHRELPIEAIQFHPESVGTHEGIELLRGFHQTYVAP</sequence>
<dbReference type="EMBL" id="FWFG01000089">
    <property type="protein sequence ID" value="SLM93530.1"/>
    <property type="molecule type" value="Genomic_DNA"/>
</dbReference>
<dbReference type="RefSeq" id="WP_087104628.1">
    <property type="nucleotide sequence ID" value="NZ_FWFG01000089.1"/>
</dbReference>
<dbReference type="AlphaFoldDB" id="A0A1X6X3V9"/>
<keyword evidence="4" id="KW-1185">Reference proteome</keyword>
<dbReference type="Gene3D" id="3.40.50.880">
    <property type="match status" value="1"/>
</dbReference>
<dbReference type="InterPro" id="IPR017926">
    <property type="entry name" value="GATASE"/>
</dbReference>
<dbReference type="PRINTS" id="PR00097">
    <property type="entry name" value="ANTSNTHASEII"/>
</dbReference>
<dbReference type="Proteomes" id="UP000195981">
    <property type="component" value="Unassembled WGS sequence"/>
</dbReference>
<dbReference type="PRINTS" id="PR00099">
    <property type="entry name" value="CPSGATASE"/>
</dbReference>
<protein>
    <submittedName>
        <fullName evidence="3">Anthranilate synthase, amidotransferase component @ Para-aminobenzoate synthase, amidotransferase component</fullName>
        <ecNumber evidence="3">2.6.1.85</ecNumber>
        <ecNumber evidence="3">4.1.3.27</ecNumber>
    </submittedName>
</protein>
<feature type="domain" description="Glutamine amidotransferase" evidence="2">
    <location>
        <begin position="4"/>
        <end position="186"/>
    </location>
</feature>
<dbReference type="PANTHER" id="PTHR43418">
    <property type="entry name" value="MULTIFUNCTIONAL TRYPTOPHAN BIOSYNTHESIS PROTEIN-RELATED"/>
    <property type="match status" value="1"/>
</dbReference>
<dbReference type="PRINTS" id="PR00096">
    <property type="entry name" value="GATASE"/>
</dbReference>
<reference evidence="3 4" key="1">
    <citation type="submission" date="2017-02" db="EMBL/GenBank/DDBJ databases">
        <authorList>
            <person name="Peterson S.W."/>
        </authorList>
    </citation>
    <scope>NUCLEOTIDE SEQUENCE [LARGE SCALE GENOMIC DNA]</scope>
    <source>
        <strain evidence="3 4">CIP104813</strain>
    </source>
</reference>
<evidence type="ECO:0000313" key="4">
    <source>
        <dbReference type="Proteomes" id="UP000195981"/>
    </source>
</evidence>
<dbReference type="InterPro" id="IPR006221">
    <property type="entry name" value="TrpG/PapA_dom"/>
</dbReference>
<gene>
    <name evidence="3" type="ORF">FM110_10030</name>
</gene>
<dbReference type="OrthoDB" id="9803598at2"/>
<dbReference type="Pfam" id="PF00117">
    <property type="entry name" value="GATase"/>
    <property type="match status" value="1"/>
</dbReference>
<evidence type="ECO:0000313" key="3">
    <source>
        <dbReference type="EMBL" id="SLM93530.1"/>
    </source>
</evidence>
<dbReference type="InterPro" id="IPR050472">
    <property type="entry name" value="Anth_synth/Amidotransfase"/>
</dbReference>
<organism evidence="3 4">
    <name type="scientific">Brachybacterium nesterenkovii</name>
    <dbReference type="NCBI Taxonomy" id="47847"/>
    <lineage>
        <taxon>Bacteria</taxon>
        <taxon>Bacillati</taxon>
        <taxon>Actinomycetota</taxon>
        <taxon>Actinomycetes</taxon>
        <taxon>Micrococcales</taxon>
        <taxon>Dermabacteraceae</taxon>
        <taxon>Brachybacterium</taxon>
    </lineage>
</organism>
<evidence type="ECO:0000259" key="2">
    <source>
        <dbReference type="Pfam" id="PF00117"/>
    </source>
</evidence>